<dbReference type="Gene3D" id="3.10.129.10">
    <property type="entry name" value="Hotdog Thioesterase"/>
    <property type="match status" value="1"/>
</dbReference>
<dbReference type="InterPro" id="IPR002539">
    <property type="entry name" value="MaoC-like_dom"/>
</dbReference>
<comment type="caution">
    <text evidence="4">The sequence shown here is derived from an EMBL/GenBank/DDBJ whole genome shotgun (WGS) entry which is preliminary data.</text>
</comment>
<dbReference type="PANTHER" id="PTHR43841">
    <property type="entry name" value="3-HYDROXYACYL-THIOESTER DEHYDRATASE HTDX-RELATED"/>
    <property type="match status" value="1"/>
</dbReference>
<proteinExistence type="inferred from homology"/>
<evidence type="ECO:0000256" key="2">
    <source>
        <dbReference type="SAM" id="MobiDB-lite"/>
    </source>
</evidence>
<feature type="non-terminal residue" evidence="4">
    <location>
        <position position="1"/>
    </location>
</feature>
<evidence type="ECO:0000313" key="4">
    <source>
        <dbReference type="EMBL" id="MFO7193830.1"/>
    </source>
</evidence>
<comment type="similarity">
    <text evidence="1">Belongs to the enoyl-CoA hydratase/isomerase family.</text>
</comment>
<dbReference type="InterPro" id="IPR003965">
    <property type="entry name" value="Fatty_acid_synthase"/>
</dbReference>
<gene>
    <name evidence="4" type="ORF">DIU77_016420</name>
</gene>
<sequence length="131" mass="14564">LRRSGKKSDGKKETQLAPPAPKAIWRIPADIGRRYAAVSGDSNPIHLYPVTAKLLGFPKAIAHGMWTKAHSLAAFEGRLPEAFELDVRFKLPVLLPAKAAFTSWQLDDGFAFELWDARKPKPYLQGRITAK</sequence>
<dbReference type="Pfam" id="PF01575">
    <property type="entry name" value="MaoC_dehydratas"/>
    <property type="match status" value="1"/>
</dbReference>
<feature type="domain" description="MaoC-like" evidence="3">
    <location>
        <begin position="28"/>
        <end position="107"/>
    </location>
</feature>
<reference evidence="4 5" key="1">
    <citation type="journal article" date="2021" name="BMC Genomics">
        <title>Genome-resolved metagenome and metatranscriptome analyses of thermophilic composting reveal key bacterial players and their metabolic interactions.</title>
        <authorList>
            <person name="Braga L.P.P."/>
            <person name="Pereira R.V."/>
            <person name="Martins L.F."/>
            <person name="Moura L.M.S."/>
            <person name="Sanchez F.B."/>
            <person name="Patane J.S.L."/>
            <person name="da Silva A.M."/>
            <person name="Setubal J.C."/>
        </authorList>
    </citation>
    <scope>NUCLEOTIDE SEQUENCE [LARGE SCALE GENOMIC DNA]</scope>
    <source>
        <strain evidence="4">ZC4RG45</strain>
    </source>
</reference>
<evidence type="ECO:0000259" key="3">
    <source>
        <dbReference type="Pfam" id="PF01575"/>
    </source>
</evidence>
<evidence type="ECO:0000313" key="5">
    <source>
        <dbReference type="Proteomes" id="UP000249324"/>
    </source>
</evidence>
<dbReference type="InterPro" id="IPR029069">
    <property type="entry name" value="HotDog_dom_sf"/>
</dbReference>
<dbReference type="Proteomes" id="UP000249324">
    <property type="component" value="Unassembled WGS sequence"/>
</dbReference>
<dbReference type="EMBL" id="QGUI02000283">
    <property type="protein sequence ID" value="MFO7193830.1"/>
    <property type="molecule type" value="Genomic_DNA"/>
</dbReference>
<organism evidence="4 5">
    <name type="scientific">Thermocrispum agreste</name>
    <dbReference type="NCBI Taxonomy" id="37925"/>
    <lineage>
        <taxon>Bacteria</taxon>
        <taxon>Bacillati</taxon>
        <taxon>Actinomycetota</taxon>
        <taxon>Actinomycetes</taxon>
        <taxon>Pseudonocardiales</taxon>
        <taxon>Pseudonocardiaceae</taxon>
        <taxon>Thermocrispum</taxon>
    </lineage>
</organism>
<evidence type="ECO:0000256" key="1">
    <source>
        <dbReference type="ARBA" id="ARBA00005254"/>
    </source>
</evidence>
<dbReference type="PRINTS" id="PR01483">
    <property type="entry name" value="FASYNTHASE"/>
</dbReference>
<feature type="compositionally biased region" description="Basic and acidic residues" evidence="2">
    <location>
        <begin position="1"/>
        <end position="14"/>
    </location>
</feature>
<name>A0ABD6FKG7_9PSEU</name>
<dbReference type="AlphaFoldDB" id="A0ABD6FKG7"/>
<feature type="region of interest" description="Disordered" evidence="2">
    <location>
        <begin position="1"/>
        <end position="21"/>
    </location>
</feature>
<dbReference type="SUPFAM" id="SSF54637">
    <property type="entry name" value="Thioesterase/thiol ester dehydrase-isomerase"/>
    <property type="match status" value="1"/>
</dbReference>
<accession>A0ABD6FKG7</accession>
<protein>
    <submittedName>
        <fullName evidence="4">MaoC/PaaZ C-terminal domain-containing protein</fullName>
    </submittedName>
</protein>
<dbReference type="PANTHER" id="PTHR43841:SF1">
    <property type="entry name" value="3-HYDROXYACYL-THIOESTER DEHYDRATASE X"/>
    <property type="match status" value="1"/>
</dbReference>